<dbReference type="FunFam" id="3.40.50.300:FF:000066">
    <property type="entry name" value="ABC transporter B family member 1"/>
    <property type="match status" value="1"/>
</dbReference>
<feature type="transmembrane region" description="Helical" evidence="12">
    <location>
        <begin position="297"/>
        <end position="317"/>
    </location>
</feature>
<dbReference type="Gene3D" id="3.40.50.300">
    <property type="entry name" value="P-loop containing nucleotide triphosphate hydrolases"/>
    <property type="match status" value="2"/>
</dbReference>
<name>R7WC06_AEGTA</name>
<dbReference type="CDD" id="cd18577">
    <property type="entry name" value="ABC_6TM_Pgp_ABCB1_D1_like"/>
    <property type="match status" value="1"/>
</dbReference>
<feature type="compositionally biased region" description="Basic and acidic residues" evidence="11">
    <location>
        <begin position="1342"/>
        <end position="1363"/>
    </location>
</feature>
<dbReference type="FunFam" id="1.20.1560.10:FF:000360">
    <property type="entry name" value="Os01g0533900 protein"/>
    <property type="match status" value="1"/>
</dbReference>
<dbReference type="GO" id="GO:0090374">
    <property type="term" value="P:oligopeptide export from mitochondrion"/>
    <property type="evidence" value="ECO:0007669"/>
    <property type="project" value="TreeGrafter"/>
</dbReference>
<feature type="transmembrane region" description="Helical" evidence="12">
    <location>
        <begin position="852"/>
        <end position="878"/>
    </location>
</feature>
<organism evidence="13">
    <name type="scientific">Aegilops tauschii</name>
    <name type="common">Tausch's goatgrass</name>
    <name type="synonym">Aegilops squarrosa</name>
    <dbReference type="NCBI Taxonomy" id="37682"/>
    <lineage>
        <taxon>Eukaryota</taxon>
        <taxon>Viridiplantae</taxon>
        <taxon>Streptophyta</taxon>
        <taxon>Embryophyta</taxon>
        <taxon>Tracheophyta</taxon>
        <taxon>Spermatophyta</taxon>
        <taxon>Magnoliopsida</taxon>
        <taxon>Liliopsida</taxon>
        <taxon>Poales</taxon>
        <taxon>Poaceae</taxon>
        <taxon>BOP clade</taxon>
        <taxon>Pooideae</taxon>
        <taxon>Triticodae</taxon>
        <taxon>Triticeae</taxon>
        <taxon>Triticinae</taxon>
        <taxon>Aegilops</taxon>
    </lineage>
</organism>
<evidence type="ECO:0000256" key="11">
    <source>
        <dbReference type="SAM" id="MobiDB-lite"/>
    </source>
</evidence>
<evidence type="ECO:0000256" key="8">
    <source>
        <dbReference type="ARBA" id="ARBA00022989"/>
    </source>
</evidence>
<feature type="region of interest" description="Disordered" evidence="11">
    <location>
        <begin position="1"/>
        <end position="23"/>
    </location>
</feature>
<protein>
    <submittedName>
        <fullName evidence="13">ABC transporter B family member 4</fullName>
    </submittedName>
</protein>
<feature type="region of interest" description="Disordered" evidence="11">
    <location>
        <begin position="725"/>
        <end position="790"/>
    </location>
</feature>
<evidence type="ECO:0000256" key="2">
    <source>
        <dbReference type="ARBA" id="ARBA00007577"/>
    </source>
</evidence>
<feature type="transmembrane region" description="Helical" evidence="12">
    <location>
        <begin position="955"/>
        <end position="972"/>
    </location>
</feature>
<dbReference type="SUPFAM" id="SSF90123">
    <property type="entry name" value="ABC transporter transmembrane region"/>
    <property type="match status" value="2"/>
</dbReference>
<dbReference type="InterPro" id="IPR017871">
    <property type="entry name" value="ABC_transporter-like_CS"/>
</dbReference>
<feature type="compositionally biased region" description="Low complexity" evidence="11">
    <location>
        <begin position="745"/>
        <end position="759"/>
    </location>
</feature>
<evidence type="ECO:0000256" key="5">
    <source>
        <dbReference type="ARBA" id="ARBA00022737"/>
    </source>
</evidence>
<evidence type="ECO:0000256" key="10">
    <source>
        <dbReference type="ARBA" id="ARBA00023180"/>
    </source>
</evidence>
<dbReference type="CDD" id="cd03249">
    <property type="entry name" value="ABC_MTABC3_MDL1_MDL2"/>
    <property type="match status" value="1"/>
</dbReference>
<keyword evidence="6" id="KW-0547">Nucleotide-binding</keyword>
<comment type="subcellular location">
    <subcellularLocation>
        <location evidence="1">Cell membrane</location>
        <topology evidence="1">Multi-pass membrane protein</topology>
    </subcellularLocation>
</comment>
<sequence length="1363" mass="147727">MSSSSPTLAPPWTSTQLASKHDPTRSPVAALAVGLAVISCLSRRIHACNAFRPWLQLPRWVAAPVAASMDAGCSFLDHSRSKKRHCQGTWFQLLRPSFQHYQNTVPASPEHSSSIVPLQLLRPPVAAPGMVGSGEAGRAPVARIWPRAAGPADSRGGGALGSLQTATVDHDGGVPEKKEREMSDGRRERREKERGRRAACEPFDRVFDVLIEVSCWTITGERQAARIRAMYLKAILRQDIAFFDKEMSTGQVVERMSGDTFLIQDAIGEKVGKIIQLLSTFFGGFVVAFVRGWLLTLVMLSSIPPVAVAGAIVLRMMTTLSTKMQAKYGDAGDIVEQTIGTIRTVVSFNGEKQAITTYNKFIRKAYESARREGAVSGLGVGSIMAILFCSYGLAVWYGSKLIVDRGYNGGIVITIIMSVMVGAMSLGQAAPSITAFAQGQGAAYRMFKTIERQPCIDVYNTTGIILEDIKGDVELKDVYFSYPTRPEHLVFDGFSLRVPSGTTMALVGVSGSGKSTVVSLVERFYDPQSGEVLIDGVDIRRMTLGWIRGKIGLVSQEPVLFSSTIRENISYGKDGLNLEEIRRAIELANAANFIDKLPNGLETMVGERGIQLSGGQKQRIAIARAIIKNPRILLLDEATSALDMESERIVQEALDRVMLERTTIIVAHRLSTVKNADVISVLQHGKIVEQGSHVQLVNKPEGAYSQLIHLQETLQVAEAPNVDPDAIMENSFGSRSFTRKPRSQGSSFRRSNSKGSSFGHSGTHPYPAPCDPMEFNNDQDLEESTDKISSDRKKAPIGRLFYLNKPEALVLALGSIAAAMHGAILPVYGILISSAIKTFYEPPAELLKDSRFWASMFAMLGACALVLIPIEYFLFGLAGGKLVERIRSLTFRSVMHQDINWFDKPEHSSGAIGARLSTDALNVKRLVGENLALNVQTISTIIVGFTIAMVANWKLALIITVVVPLVGFQAYAQMKFLKGLNKNAKLKYEEASQVATDAVGGIRTVASFCAEQKVMDAYEKKCESPTRQGVREGVVGGLGFGFSFLVFYLTYALCFYVGAKFVREGTATFPEVFRVFFVLVLAATGISRTSAVGADSTKASESAISVFEILDRKSKIDSSSEEGMVVANLRGDIEFQNVCFSYPLRPNVQIFTDLSLSIPSGKTAALVGESGSGKSTAIALLERFYDPSSGRILLDGVELPTLKVSWLRLQIGLVAQEPVLFNDTIRANIAYGKQGEASEEEIVAAAEAANAHQFISGLPDGYNTVVGERGIQLSGGQKQRGGIRRAEAAGGHREGRCQGPQGAPAGRGDERSGRGVRARGAGGAGPGDGWEDDRGGGASPVDCERRRHYQRGEKRDDSGERKA</sequence>
<dbReference type="GO" id="GO:0005886">
    <property type="term" value="C:plasma membrane"/>
    <property type="evidence" value="ECO:0007669"/>
    <property type="project" value="UniProtKB-SubCell"/>
</dbReference>
<dbReference type="EnsemblPlants" id="EMT20011">
    <property type="protein sequence ID" value="EMT20011"/>
    <property type="gene ID" value="F775_15504"/>
</dbReference>
<dbReference type="InterPro" id="IPR011527">
    <property type="entry name" value="ABC1_TM_dom"/>
</dbReference>
<dbReference type="PANTHER" id="PTHR43394:SF16">
    <property type="entry name" value="ABC TRANSPORTER B FAMILY MEMBER 4-LIKE ISOFORM X1"/>
    <property type="match status" value="1"/>
</dbReference>
<evidence type="ECO:0000256" key="7">
    <source>
        <dbReference type="ARBA" id="ARBA00022840"/>
    </source>
</evidence>
<feature type="region of interest" description="Disordered" evidence="11">
    <location>
        <begin position="148"/>
        <end position="195"/>
    </location>
</feature>
<dbReference type="PROSITE" id="PS00211">
    <property type="entry name" value="ABC_TRANSPORTER_1"/>
    <property type="match status" value="1"/>
</dbReference>
<feature type="transmembrane region" description="Helical" evidence="12">
    <location>
        <begin position="808"/>
        <end position="832"/>
    </location>
</feature>
<evidence type="ECO:0000256" key="12">
    <source>
        <dbReference type="SAM" id="Phobius"/>
    </source>
</evidence>
<dbReference type="Pfam" id="PF00664">
    <property type="entry name" value="ABC_membrane"/>
    <property type="match status" value="2"/>
</dbReference>
<feature type="region of interest" description="Disordered" evidence="11">
    <location>
        <begin position="1273"/>
        <end position="1363"/>
    </location>
</feature>
<dbReference type="InterPro" id="IPR036640">
    <property type="entry name" value="ABC1_TM_sf"/>
</dbReference>
<keyword evidence="8 12" id="KW-1133">Transmembrane helix</keyword>
<feature type="compositionally biased region" description="Polar residues" evidence="11">
    <location>
        <begin position="1"/>
        <end position="18"/>
    </location>
</feature>
<dbReference type="InterPro" id="IPR003593">
    <property type="entry name" value="AAA+_ATPase"/>
</dbReference>
<dbReference type="CDD" id="cd18578">
    <property type="entry name" value="ABC_6TM_Pgp_ABCB1_D2_like"/>
    <property type="match status" value="1"/>
</dbReference>
<evidence type="ECO:0000256" key="9">
    <source>
        <dbReference type="ARBA" id="ARBA00023136"/>
    </source>
</evidence>
<reference evidence="13" key="1">
    <citation type="submission" date="2015-06" db="UniProtKB">
        <authorList>
            <consortium name="EnsemblPlants"/>
        </authorList>
    </citation>
    <scope>IDENTIFICATION</scope>
</reference>
<dbReference type="SUPFAM" id="SSF52540">
    <property type="entry name" value="P-loop containing nucleoside triphosphate hydrolases"/>
    <property type="match status" value="2"/>
</dbReference>
<evidence type="ECO:0000256" key="6">
    <source>
        <dbReference type="ARBA" id="ARBA00022741"/>
    </source>
</evidence>
<evidence type="ECO:0000256" key="3">
    <source>
        <dbReference type="ARBA" id="ARBA00022448"/>
    </source>
</evidence>
<dbReference type="InterPro" id="IPR039421">
    <property type="entry name" value="Type_1_exporter"/>
</dbReference>
<dbReference type="GO" id="GO:0016887">
    <property type="term" value="F:ATP hydrolysis activity"/>
    <property type="evidence" value="ECO:0007669"/>
    <property type="project" value="InterPro"/>
</dbReference>
<evidence type="ECO:0000256" key="1">
    <source>
        <dbReference type="ARBA" id="ARBA00004651"/>
    </source>
</evidence>
<dbReference type="SMART" id="SM00382">
    <property type="entry name" value="AAA"/>
    <property type="match status" value="2"/>
</dbReference>
<feature type="compositionally biased region" description="Basic and acidic residues" evidence="11">
    <location>
        <begin position="168"/>
        <end position="195"/>
    </location>
</feature>
<keyword evidence="5" id="KW-0677">Repeat</keyword>
<dbReference type="Pfam" id="PF00005">
    <property type="entry name" value="ABC_tran"/>
    <property type="match status" value="2"/>
</dbReference>
<evidence type="ECO:0000313" key="13">
    <source>
        <dbReference type="EnsemblPlants" id="EMT20011"/>
    </source>
</evidence>
<keyword evidence="7" id="KW-0067">ATP-binding</keyword>
<dbReference type="GO" id="GO:0005743">
    <property type="term" value="C:mitochondrial inner membrane"/>
    <property type="evidence" value="ECO:0007669"/>
    <property type="project" value="TreeGrafter"/>
</dbReference>
<dbReference type="GO" id="GO:0015421">
    <property type="term" value="F:ABC-type oligopeptide transporter activity"/>
    <property type="evidence" value="ECO:0007669"/>
    <property type="project" value="TreeGrafter"/>
</dbReference>
<dbReference type="PROSITE" id="PS50929">
    <property type="entry name" value="ABC_TM1F"/>
    <property type="match status" value="2"/>
</dbReference>
<accession>R7WC06</accession>
<dbReference type="InterPro" id="IPR027417">
    <property type="entry name" value="P-loop_NTPase"/>
</dbReference>
<feature type="compositionally biased region" description="Basic and acidic residues" evidence="11">
    <location>
        <begin position="1284"/>
        <end position="1296"/>
    </location>
</feature>
<dbReference type="GO" id="GO:0005524">
    <property type="term" value="F:ATP binding"/>
    <property type="evidence" value="ECO:0007669"/>
    <property type="project" value="UniProtKB-KW"/>
</dbReference>
<keyword evidence="4 12" id="KW-0812">Transmembrane</keyword>
<comment type="similarity">
    <text evidence="2">Belongs to the ABC transporter superfamily. ABCB family. Multidrug resistance exporter (TC 3.A.1.201) subfamily.</text>
</comment>
<dbReference type="InterPro" id="IPR003439">
    <property type="entry name" value="ABC_transporter-like_ATP-bd"/>
</dbReference>
<dbReference type="PROSITE" id="PS50893">
    <property type="entry name" value="ABC_TRANSPORTER_2"/>
    <property type="match status" value="2"/>
</dbReference>
<keyword evidence="3" id="KW-0813">Transport</keyword>
<keyword evidence="10" id="KW-0325">Glycoprotein</keyword>
<dbReference type="Gene3D" id="1.20.1560.10">
    <property type="entry name" value="ABC transporter type 1, transmembrane domain"/>
    <property type="match status" value="1"/>
</dbReference>
<evidence type="ECO:0000256" key="4">
    <source>
        <dbReference type="ARBA" id="ARBA00022692"/>
    </source>
</evidence>
<dbReference type="PANTHER" id="PTHR43394">
    <property type="entry name" value="ATP-DEPENDENT PERMEASE MDL1, MITOCHONDRIAL"/>
    <property type="match status" value="1"/>
</dbReference>
<feature type="transmembrane region" description="Helical" evidence="12">
    <location>
        <begin position="373"/>
        <end position="394"/>
    </location>
</feature>
<keyword evidence="9 12" id="KW-0472">Membrane</keyword>
<feature type="transmembrane region" description="Helical" evidence="12">
    <location>
        <begin position="406"/>
        <end position="426"/>
    </location>
</feature>
<feature type="transmembrane region" description="Helical" evidence="12">
    <location>
        <begin position="1071"/>
        <end position="1091"/>
    </location>
</feature>
<proteinExistence type="inferred from homology"/>
<feature type="transmembrane region" description="Helical" evidence="12">
    <location>
        <begin position="1034"/>
        <end position="1059"/>
    </location>
</feature>